<dbReference type="InterPro" id="IPR015917">
    <property type="entry name" value="Pept_C14A"/>
</dbReference>
<proteinExistence type="inferred from homology"/>
<dbReference type="PROSITE" id="PS50208">
    <property type="entry name" value="CASPASE_P20"/>
    <property type="match status" value="1"/>
</dbReference>
<dbReference type="PRINTS" id="PR00376">
    <property type="entry name" value="IL1BCENZYME"/>
</dbReference>
<dbReference type="GO" id="GO:0004197">
    <property type="term" value="F:cysteine-type endopeptidase activity"/>
    <property type="evidence" value="ECO:0007669"/>
    <property type="project" value="InterPro"/>
</dbReference>
<evidence type="ECO:0000313" key="6">
    <source>
        <dbReference type="Proteomes" id="UP001209878"/>
    </source>
</evidence>
<dbReference type="InterPro" id="IPR016129">
    <property type="entry name" value="Caspase_his_AS"/>
</dbReference>
<comment type="caution">
    <text evidence="5">The sequence shown here is derived from an EMBL/GenBank/DDBJ whole genome shotgun (WGS) entry which is preliminary data.</text>
</comment>
<evidence type="ECO:0000256" key="1">
    <source>
        <dbReference type="ARBA" id="ARBA00010134"/>
    </source>
</evidence>
<dbReference type="EMBL" id="JAODUO010000726">
    <property type="protein sequence ID" value="KAK2175514.1"/>
    <property type="molecule type" value="Genomic_DNA"/>
</dbReference>
<keyword evidence="6" id="KW-1185">Reference proteome</keyword>
<name>A0AAD9KQJ9_RIDPI</name>
<dbReference type="PROSITE" id="PS50207">
    <property type="entry name" value="CASPASE_P10"/>
    <property type="match status" value="1"/>
</dbReference>
<dbReference type="Proteomes" id="UP001209878">
    <property type="component" value="Unassembled WGS sequence"/>
</dbReference>
<evidence type="ECO:0000256" key="2">
    <source>
        <dbReference type="RuleBase" id="RU003971"/>
    </source>
</evidence>
<dbReference type="InterPro" id="IPR002138">
    <property type="entry name" value="Pept_C14_p10"/>
</dbReference>
<dbReference type="InterPro" id="IPR029030">
    <property type="entry name" value="Caspase-like_dom_sf"/>
</dbReference>
<organism evidence="5 6">
    <name type="scientific">Ridgeia piscesae</name>
    <name type="common">Tubeworm</name>
    <dbReference type="NCBI Taxonomy" id="27915"/>
    <lineage>
        <taxon>Eukaryota</taxon>
        <taxon>Metazoa</taxon>
        <taxon>Spiralia</taxon>
        <taxon>Lophotrochozoa</taxon>
        <taxon>Annelida</taxon>
        <taxon>Polychaeta</taxon>
        <taxon>Sedentaria</taxon>
        <taxon>Canalipalpata</taxon>
        <taxon>Sabellida</taxon>
        <taxon>Siboglinidae</taxon>
        <taxon>Ridgeia</taxon>
    </lineage>
</organism>
<dbReference type="SMART" id="SM00115">
    <property type="entry name" value="CASc"/>
    <property type="match status" value="1"/>
</dbReference>
<gene>
    <name evidence="5" type="ORF">NP493_727g01078</name>
</gene>
<sequence length="221" mass="25183">MHGYESNKSLSCCVNVSSVPVAKEDHSQKDCFVCVILSHGGQNELTDEGERRVCDVIMCRNDIIAVRELVDCLKDEKTLVDKPKLFFIQTCRGTSLPATVESHGDGRPPKTVEPARWKEEERNLAYKLPADLPVYPEFLLAWSTVPGYYAFRHADGSPFIEYLCEGLRQRTEHDLLTILTWVQNQVAIKYTATLDLENGLRRCKQMPWVASMLTRNVHLQQ</sequence>
<dbReference type="InterPro" id="IPR011600">
    <property type="entry name" value="Pept_C14_caspase"/>
</dbReference>
<evidence type="ECO:0000259" key="4">
    <source>
        <dbReference type="PROSITE" id="PS50208"/>
    </source>
</evidence>
<feature type="domain" description="Caspase family p10" evidence="3">
    <location>
        <begin position="132"/>
        <end position="221"/>
    </location>
</feature>
<dbReference type="Pfam" id="PF00656">
    <property type="entry name" value="Peptidase_C14"/>
    <property type="match status" value="1"/>
</dbReference>
<reference evidence="5" key="1">
    <citation type="journal article" date="2023" name="Mol. Biol. Evol.">
        <title>Third-Generation Sequencing Reveals the Adaptive Role of the Epigenome in Three Deep-Sea Polychaetes.</title>
        <authorList>
            <person name="Perez M."/>
            <person name="Aroh O."/>
            <person name="Sun Y."/>
            <person name="Lan Y."/>
            <person name="Juniper S.K."/>
            <person name="Young C.R."/>
            <person name="Angers B."/>
            <person name="Qian P.Y."/>
        </authorList>
    </citation>
    <scope>NUCLEOTIDE SEQUENCE</scope>
    <source>
        <strain evidence="5">R07B-5</strain>
    </source>
</reference>
<dbReference type="SUPFAM" id="SSF52129">
    <property type="entry name" value="Caspase-like"/>
    <property type="match status" value="1"/>
</dbReference>
<evidence type="ECO:0000313" key="5">
    <source>
        <dbReference type="EMBL" id="KAK2175514.1"/>
    </source>
</evidence>
<dbReference type="PANTHER" id="PTHR22576:SF41">
    <property type="entry name" value="CASPASE 14, APOPTOSIS-RELATED CYSTEINE PEPTIDASE"/>
    <property type="match status" value="1"/>
</dbReference>
<accession>A0AAD9KQJ9</accession>
<comment type="similarity">
    <text evidence="1 2">Belongs to the peptidase C14A family.</text>
</comment>
<protein>
    <submittedName>
        <fullName evidence="5">Uncharacterized protein</fullName>
    </submittedName>
</protein>
<dbReference type="Gene3D" id="3.40.50.1460">
    <property type="match status" value="1"/>
</dbReference>
<dbReference type="PROSITE" id="PS01121">
    <property type="entry name" value="CASPASE_HIS"/>
    <property type="match status" value="1"/>
</dbReference>
<dbReference type="AlphaFoldDB" id="A0AAD9KQJ9"/>
<dbReference type="InterPro" id="IPR052039">
    <property type="entry name" value="Caspase-related_regulators"/>
</dbReference>
<dbReference type="PANTHER" id="PTHR22576">
    <property type="entry name" value="MUCOSA ASSOCIATED LYMPHOID TISSUE LYMPHOMA TRANSLOCATION PROTEIN 1/PARACASPASE"/>
    <property type="match status" value="1"/>
</dbReference>
<evidence type="ECO:0000259" key="3">
    <source>
        <dbReference type="PROSITE" id="PS50207"/>
    </source>
</evidence>
<dbReference type="GO" id="GO:0006508">
    <property type="term" value="P:proteolysis"/>
    <property type="evidence" value="ECO:0007669"/>
    <property type="project" value="InterPro"/>
</dbReference>
<feature type="domain" description="Caspase family p20" evidence="4">
    <location>
        <begin position="21"/>
        <end position="95"/>
    </location>
</feature>
<dbReference type="InterPro" id="IPR001309">
    <property type="entry name" value="Pept_C14_p20"/>
</dbReference>